<organism evidence="2 3">
    <name type="scientific">Vibrio sinaloensis DSM 21326</name>
    <dbReference type="NCBI Taxonomy" id="945550"/>
    <lineage>
        <taxon>Bacteria</taxon>
        <taxon>Pseudomonadati</taxon>
        <taxon>Pseudomonadota</taxon>
        <taxon>Gammaproteobacteria</taxon>
        <taxon>Vibrionales</taxon>
        <taxon>Vibrionaceae</taxon>
        <taxon>Vibrio</taxon>
        <taxon>Vibrio oreintalis group</taxon>
    </lineage>
</organism>
<dbReference type="EMBL" id="AEVT01000060">
    <property type="protein sequence ID" value="EGA70259.1"/>
    <property type="molecule type" value="Genomic_DNA"/>
</dbReference>
<evidence type="ECO:0000313" key="2">
    <source>
        <dbReference type="EMBL" id="EGA70259.1"/>
    </source>
</evidence>
<dbReference type="Proteomes" id="UP000006228">
    <property type="component" value="Unassembled WGS sequence"/>
</dbReference>
<reference evidence="2 3" key="1">
    <citation type="journal article" date="2012" name="Int. J. Syst. Evol. Microbiol.">
        <title>Vibrio caribbeanicus sp. nov., isolated from the marine sponge Scleritoderma cyanea.</title>
        <authorList>
            <person name="Hoffmann M."/>
            <person name="Monday S.R."/>
            <person name="Allard M.W."/>
            <person name="Strain E.A."/>
            <person name="Whittaker P."/>
            <person name="Naum M."/>
            <person name="McCarthy P.J."/>
            <person name="Lopez J.V."/>
            <person name="Fischer M."/>
            <person name="Brown E.W."/>
        </authorList>
    </citation>
    <scope>NUCLEOTIDE SEQUENCE [LARGE SCALE GENOMIC DNA]</scope>
    <source>
        <strain evidence="3">DSMZ 21326</strain>
    </source>
</reference>
<dbReference type="OrthoDB" id="5854814at2"/>
<feature type="chain" id="PRO_5003227799" evidence="1">
    <location>
        <begin position="22"/>
        <end position="306"/>
    </location>
</feature>
<dbReference type="PROSITE" id="PS51257">
    <property type="entry name" value="PROKAR_LIPOPROTEIN"/>
    <property type="match status" value="1"/>
</dbReference>
<accession>E8M6V5</accession>
<protein>
    <submittedName>
        <fullName evidence="2">Uncharacterized protein</fullName>
    </submittedName>
</protein>
<evidence type="ECO:0000256" key="1">
    <source>
        <dbReference type="SAM" id="SignalP"/>
    </source>
</evidence>
<gene>
    <name evidence="2" type="ORF">VISI1226_13546</name>
</gene>
<feature type="signal peptide" evidence="1">
    <location>
        <begin position="1"/>
        <end position="21"/>
    </location>
</feature>
<evidence type="ECO:0000313" key="3">
    <source>
        <dbReference type="Proteomes" id="UP000006228"/>
    </source>
</evidence>
<name>E8M6V5_PHOS4</name>
<dbReference type="AlphaFoldDB" id="E8M6V5"/>
<comment type="caution">
    <text evidence="2">The sequence shown here is derived from an EMBL/GenBank/DDBJ whole genome shotgun (WGS) entry which is preliminary data.</text>
</comment>
<proteinExistence type="predicted"/>
<dbReference type="eggNOG" id="ENOG5033XW2">
    <property type="taxonomic scope" value="Bacteria"/>
</dbReference>
<keyword evidence="1" id="KW-0732">Signal</keyword>
<sequence>MKLKPTITIALCLISSFSCNANHVASSEAIAAMTLPNDDVLYGAPTQPSWAKGATIAQGRPRGDAAPIWWTDDVLDKSIIDSDPWNGMTIWFTGFEAQSNRINDFRVAMSRPEVWLLHASDEKRSISKAYWERLPDIQFSWSAYFSRDVANYIEDANATYLDNGELKYQISSDHYPTHGGTQKIEIDGENVLGVFVRVRAWLEPTNGISKRDLSDAKYLINIGADYYPNVDSDVAAGDFAGTGYLPGAMGSRFAYVSEEPRWFYAATVSQENAEIVDKSSRFIKNGGRTYLTQEELLRNSPDIDSY</sequence>